<dbReference type="GO" id="GO:0005829">
    <property type="term" value="C:cytosol"/>
    <property type="evidence" value="ECO:0007669"/>
    <property type="project" value="TreeGrafter"/>
</dbReference>
<keyword evidence="7 11" id="KW-0067">ATP-binding</keyword>
<dbReference type="InterPro" id="IPR012947">
    <property type="entry name" value="tRNA_SAD"/>
</dbReference>
<keyword evidence="4 11" id="KW-0479">Metal-binding</keyword>
<dbReference type="FunFam" id="3.30.930.10:FF:000004">
    <property type="entry name" value="Alanine--tRNA ligase"/>
    <property type="match status" value="1"/>
</dbReference>
<dbReference type="Gene3D" id="3.30.54.20">
    <property type="match status" value="1"/>
</dbReference>
<evidence type="ECO:0000256" key="11">
    <source>
        <dbReference type="HAMAP-Rule" id="MF_00036"/>
    </source>
</evidence>
<dbReference type="InterPro" id="IPR018162">
    <property type="entry name" value="Ala-tRNA-ligase_IIc_anticod-bd"/>
</dbReference>
<comment type="domain">
    <text evidence="11">Consists of three domains; the N-terminal catalytic domain, the editing domain and the C-terminal C-Ala domain. The editing domain removes incorrectly charged amino acids, while the C-Ala domain, along with tRNA(Ala), serves as a bridge to cooperatively bring together the editing and aminoacylation centers thus stimulating deacylation of misacylated tRNAs.</text>
</comment>
<keyword evidence="2 11" id="KW-0820">tRNA-binding</keyword>
<dbReference type="NCBIfam" id="TIGR00344">
    <property type="entry name" value="alaS"/>
    <property type="match status" value="1"/>
</dbReference>
<dbReference type="EC" id="6.1.1.7" evidence="11"/>
<dbReference type="EMBL" id="QMIF01000019">
    <property type="protein sequence ID" value="TVM30851.1"/>
    <property type="molecule type" value="Genomic_DNA"/>
</dbReference>
<evidence type="ECO:0000313" key="13">
    <source>
        <dbReference type="EMBL" id="TVM30851.1"/>
    </source>
</evidence>
<evidence type="ECO:0000256" key="3">
    <source>
        <dbReference type="ARBA" id="ARBA00022598"/>
    </source>
</evidence>
<keyword evidence="9 11" id="KW-0648">Protein biosynthesis</keyword>
<evidence type="ECO:0000256" key="4">
    <source>
        <dbReference type="ARBA" id="ARBA00022723"/>
    </source>
</evidence>
<evidence type="ECO:0000256" key="2">
    <source>
        <dbReference type="ARBA" id="ARBA00022555"/>
    </source>
</evidence>
<dbReference type="SUPFAM" id="SSF55681">
    <property type="entry name" value="Class II aaRS and biotin synthetases"/>
    <property type="match status" value="1"/>
</dbReference>
<reference evidence="13 14" key="1">
    <citation type="submission" date="2018-06" db="EMBL/GenBank/DDBJ databases">
        <title>Complete genome of Desulfovibrio marinus P48SEP.</title>
        <authorList>
            <person name="Crispim J.S."/>
            <person name="Vidigal P.M.P."/>
            <person name="Silva L.C.F."/>
            <person name="Araujo L.C."/>
            <person name="Laguardia C.N."/>
            <person name="Dias R.S."/>
            <person name="Sousa M.P."/>
            <person name="Paula S.O."/>
            <person name="Silva C."/>
        </authorList>
    </citation>
    <scope>NUCLEOTIDE SEQUENCE [LARGE SCALE GENOMIC DNA]</scope>
    <source>
        <strain evidence="13 14">P48SEP</strain>
    </source>
</reference>
<dbReference type="Proteomes" id="UP000434052">
    <property type="component" value="Unassembled WGS sequence"/>
</dbReference>
<evidence type="ECO:0000256" key="6">
    <source>
        <dbReference type="ARBA" id="ARBA00022833"/>
    </source>
</evidence>
<dbReference type="Gene3D" id="3.10.310.40">
    <property type="match status" value="1"/>
</dbReference>
<dbReference type="PROSITE" id="PS50860">
    <property type="entry name" value="AA_TRNA_LIGASE_II_ALA"/>
    <property type="match status" value="1"/>
</dbReference>
<gene>
    <name evidence="11" type="primary">alaS</name>
    <name evidence="13" type="ORF">DQK91_19950</name>
</gene>
<dbReference type="SMART" id="SM00863">
    <property type="entry name" value="tRNA_SAD"/>
    <property type="match status" value="1"/>
</dbReference>
<protein>
    <recommendedName>
        <fullName evidence="11">Alanine--tRNA ligase</fullName>
        <ecNumber evidence="11">6.1.1.7</ecNumber>
    </recommendedName>
    <alternativeName>
        <fullName evidence="11">Alanyl-tRNA synthetase</fullName>
        <shortName evidence="11">AlaRS</shortName>
    </alternativeName>
</protein>
<dbReference type="GO" id="GO:0006419">
    <property type="term" value="P:alanyl-tRNA aminoacylation"/>
    <property type="evidence" value="ECO:0007669"/>
    <property type="project" value="UniProtKB-UniRule"/>
</dbReference>
<dbReference type="SUPFAM" id="SSF101353">
    <property type="entry name" value="Putative anticodon-binding domain of alanyl-tRNA synthetase (AlaRS)"/>
    <property type="match status" value="1"/>
</dbReference>
<evidence type="ECO:0000256" key="5">
    <source>
        <dbReference type="ARBA" id="ARBA00022741"/>
    </source>
</evidence>
<dbReference type="GO" id="GO:0000049">
    <property type="term" value="F:tRNA binding"/>
    <property type="evidence" value="ECO:0007669"/>
    <property type="project" value="UniProtKB-KW"/>
</dbReference>
<dbReference type="Gene3D" id="3.30.930.10">
    <property type="entry name" value="Bira Bifunctional Protein, Domain 2"/>
    <property type="match status" value="1"/>
</dbReference>
<dbReference type="Pfam" id="PF07973">
    <property type="entry name" value="tRNA_SAD"/>
    <property type="match status" value="1"/>
</dbReference>
<dbReference type="HAMAP" id="MF_00036_B">
    <property type="entry name" value="Ala_tRNA_synth_B"/>
    <property type="match status" value="1"/>
</dbReference>
<dbReference type="Pfam" id="PF01411">
    <property type="entry name" value="tRNA-synt_2c"/>
    <property type="match status" value="1"/>
</dbReference>
<dbReference type="PRINTS" id="PR00980">
    <property type="entry name" value="TRNASYNTHALA"/>
</dbReference>
<feature type="domain" description="Alanyl-transfer RNA synthetases family profile" evidence="12">
    <location>
        <begin position="4"/>
        <end position="718"/>
    </location>
</feature>
<dbReference type="GO" id="GO:0045892">
    <property type="term" value="P:negative regulation of DNA-templated transcription"/>
    <property type="evidence" value="ECO:0007669"/>
    <property type="project" value="TreeGrafter"/>
</dbReference>
<comment type="function">
    <text evidence="11">Catalyzes the attachment of alanine to tRNA(Ala) in a two-step reaction: alanine is first activated by ATP to form Ala-AMP and then transferred to the acceptor end of tRNA(Ala). Also edits incorrectly charged Ser-tRNA(Ala) and Gly-tRNA(Ala) via its editing domain.</text>
</comment>
<dbReference type="RefSeq" id="WP_144307174.1">
    <property type="nucleotide sequence ID" value="NZ_QMIF01000019.1"/>
</dbReference>
<keyword evidence="6 11" id="KW-0862">Zinc</keyword>
<dbReference type="SUPFAM" id="SSF50447">
    <property type="entry name" value="Translation proteins"/>
    <property type="match status" value="1"/>
</dbReference>
<name>A0A6P1ZAW4_9BACT</name>
<comment type="subcellular location">
    <subcellularLocation>
        <location evidence="11">Cytoplasm</location>
    </subcellularLocation>
</comment>
<evidence type="ECO:0000256" key="8">
    <source>
        <dbReference type="ARBA" id="ARBA00022884"/>
    </source>
</evidence>
<evidence type="ECO:0000256" key="1">
    <source>
        <dbReference type="ARBA" id="ARBA00008226"/>
    </source>
</evidence>
<accession>A0A6P1ZAW4</accession>
<dbReference type="GO" id="GO:0004813">
    <property type="term" value="F:alanine-tRNA ligase activity"/>
    <property type="evidence" value="ECO:0007669"/>
    <property type="project" value="UniProtKB-UniRule"/>
</dbReference>
<dbReference type="FunFam" id="3.10.310.40:FF:000001">
    <property type="entry name" value="Alanine--tRNA ligase"/>
    <property type="match status" value="1"/>
</dbReference>
<proteinExistence type="inferred from homology"/>
<evidence type="ECO:0000256" key="10">
    <source>
        <dbReference type="ARBA" id="ARBA00023146"/>
    </source>
</evidence>
<dbReference type="InterPro" id="IPR045864">
    <property type="entry name" value="aa-tRNA-synth_II/BPL/LPL"/>
</dbReference>
<dbReference type="InterPro" id="IPR018163">
    <property type="entry name" value="Thr/Ala-tRNA-synth_IIc_edit"/>
</dbReference>
<comment type="catalytic activity">
    <reaction evidence="11">
        <text>tRNA(Ala) + L-alanine + ATP = L-alanyl-tRNA(Ala) + AMP + diphosphate</text>
        <dbReference type="Rhea" id="RHEA:12540"/>
        <dbReference type="Rhea" id="RHEA-COMP:9657"/>
        <dbReference type="Rhea" id="RHEA-COMP:9923"/>
        <dbReference type="ChEBI" id="CHEBI:30616"/>
        <dbReference type="ChEBI" id="CHEBI:33019"/>
        <dbReference type="ChEBI" id="CHEBI:57972"/>
        <dbReference type="ChEBI" id="CHEBI:78442"/>
        <dbReference type="ChEBI" id="CHEBI:78497"/>
        <dbReference type="ChEBI" id="CHEBI:456215"/>
        <dbReference type="EC" id="6.1.1.7"/>
    </reaction>
</comment>
<evidence type="ECO:0000313" key="14">
    <source>
        <dbReference type="Proteomes" id="UP000434052"/>
    </source>
</evidence>
<dbReference type="PANTHER" id="PTHR11777">
    <property type="entry name" value="ALANYL-TRNA SYNTHETASE"/>
    <property type="match status" value="1"/>
</dbReference>
<comment type="similarity">
    <text evidence="1 11">Belongs to the class-II aminoacyl-tRNA synthetase family.</text>
</comment>
<evidence type="ECO:0000259" key="12">
    <source>
        <dbReference type="PROSITE" id="PS50860"/>
    </source>
</evidence>
<sequence>MSNLTAGEIRTKFLEFFRSHGHNVVESAPLIPKDDPTLLFTNAGMVQFKKLFLGQEKRDYVRATTSQKCLRVGGKHNDLENVGRTARHLTFFEMLGNFSFGDYFKEQAIGFAWEFLTKELKLDPERLYITVYTDDDEASDLWQKVAGVPLERIYRLGEKDNFWSMGDTGPCGPCSEIMYDQGEHVACGPDCGIGVCECDRFLEIWNLVFMQYDQLESGERVPLPRPSIDTGMGLERVAAVCQGVYSNFDINLFQDIMGYTAKLSGVAYDTAEETGTAHRVIADHSRSIAFMIADGILPSNEGRGYVLRRLIRRAFRFGRLLGLRDPFLHKTAFEVVRLMGDAFPDLVERKDFMEKVVREEEERFSLTLDKGLAMLNEELERIAEENGKREVSGEFSFKLYDTFGFPIDIVNDIAEKQGFTVDENGYNEHMASQRKRAKAAWKGSGEADLGSVFHTLLEQGVRSGFTGYESLAEKSRVIALLDESGARVEQLASGSKGYLVTESTPFYGESGGQLGDTGTVVTPGGRATVENALKPNPHLTAHVITVEDGEIAEGQEAELVVEEGPRLATARNHTTTHLLHAALRKVLGEHVKQAGSLVGPDRLRFDFTHIAALTPEEIAAVEREVNRAVLANAPVCTSVLSYEEAVARGAMALFGEKYEEEVRMVEVPNFSTELCGGTHLTSTGQAGPFVILSESGVAAGVRRIEAATGWNALDYYEQQRSAVHDVAGALKLRSAAPEDVVKRIRTLQDELKKLAKDNEKLAAKAASAKGGDIMDDLQDVNGVKLLAARVDAPNVKALRDIMDDVRSKLPSGVACLVTENDGKVPLILYVSKDLHDRFTAPQLIKPVAEKVGGSGGGRPDLAQAGGTDASGINAAFETLKTLVEG</sequence>
<keyword evidence="3 11" id="KW-0436">Ligase</keyword>
<dbReference type="InterPro" id="IPR009000">
    <property type="entry name" value="Transl_B-barrel_sf"/>
</dbReference>
<feature type="binding site" evidence="11">
    <location>
        <position position="679"/>
    </location>
    <ligand>
        <name>Zn(2+)</name>
        <dbReference type="ChEBI" id="CHEBI:29105"/>
    </ligand>
</feature>
<dbReference type="InterPro" id="IPR018165">
    <property type="entry name" value="Ala-tRNA-synth_IIc_core"/>
</dbReference>
<comment type="caution">
    <text evidence="13">The sequence shown here is derived from an EMBL/GenBank/DDBJ whole genome shotgun (WGS) entry which is preliminary data.</text>
</comment>
<dbReference type="Gene3D" id="2.40.30.130">
    <property type="match status" value="1"/>
</dbReference>
<comment type="cofactor">
    <cofactor evidence="11">
        <name>Zn(2+)</name>
        <dbReference type="ChEBI" id="CHEBI:29105"/>
    </cofactor>
    <text evidence="11">Binds 1 zinc ion per subunit.</text>
</comment>
<dbReference type="InterPro" id="IPR023033">
    <property type="entry name" value="Ala_tRNA_ligase_euk/bac"/>
</dbReference>
<dbReference type="GO" id="GO:0008270">
    <property type="term" value="F:zinc ion binding"/>
    <property type="evidence" value="ECO:0007669"/>
    <property type="project" value="UniProtKB-UniRule"/>
</dbReference>
<dbReference type="FunFam" id="3.30.980.10:FF:000004">
    <property type="entry name" value="Alanine--tRNA ligase, cytoplasmic"/>
    <property type="match status" value="1"/>
</dbReference>
<dbReference type="FunFam" id="3.30.54.20:FF:000001">
    <property type="entry name" value="Alanine--tRNA ligase"/>
    <property type="match status" value="1"/>
</dbReference>
<keyword evidence="8 11" id="KW-0694">RNA-binding</keyword>
<dbReference type="InterPro" id="IPR003156">
    <property type="entry name" value="DHHA1_dom"/>
</dbReference>
<dbReference type="InterPro" id="IPR050058">
    <property type="entry name" value="Ala-tRNA_ligase"/>
</dbReference>
<keyword evidence="10 11" id="KW-0030">Aminoacyl-tRNA synthetase</keyword>
<feature type="binding site" evidence="11">
    <location>
        <position position="577"/>
    </location>
    <ligand>
        <name>Zn(2+)</name>
        <dbReference type="ChEBI" id="CHEBI:29105"/>
    </ligand>
</feature>
<keyword evidence="11" id="KW-0963">Cytoplasm</keyword>
<dbReference type="OrthoDB" id="9803884at2"/>
<dbReference type="GO" id="GO:0002161">
    <property type="term" value="F:aminoacyl-tRNA deacylase activity"/>
    <property type="evidence" value="ECO:0007669"/>
    <property type="project" value="TreeGrafter"/>
</dbReference>
<dbReference type="GO" id="GO:0005524">
    <property type="term" value="F:ATP binding"/>
    <property type="evidence" value="ECO:0007669"/>
    <property type="project" value="UniProtKB-UniRule"/>
</dbReference>
<keyword evidence="5 11" id="KW-0547">Nucleotide-binding</keyword>
<dbReference type="AlphaFoldDB" id="A0A6P1ZAW4"/>
<dbReference type="PANTHER" id="PTHR11777:SF9">
    <property type="entry name" value="ALANINE--TRNA LIGASE, CYTOPLASMIC"/>
    <property type="match status" value="1"/>
</dbReference>
<dbReference type="CDD" id="cd00673">
    <property type="entry name" value="AlaRS_core"/>
    <property type="match status" value="1"/>
</dbReference>
<dbReference type="SUPFAM" id="SSF55186">
    <property type="entry name" value="ThrRS/AlaRS common domain"/>
    <property type="match status" value="1"/>
</dbReference>
<evidence type="ECO:0000256" key="7">
    <source>
        <dbReference type="ARBA" id="ARBA00022840"/>
    </source>
</evidence>
<dbReference type="Gene3D" id="3.30.980.10">
    <property type="entry name" value="Threonyl-trna Synthetase, Chain A, domain 2"/>
    <property type="match status" value="1"/>
</dbReference>
<dbReference type="Pfam" id="PF02272">
    <property type="entry name" value="DHHA1"/>
    <property type="match status" value="1"/>
</dbReference>
<evidence type="ECO:0000256" key="9">
    <source>
        <dbReference type="ARBA" id="ARBA00022917"/>
    </source>
</evidence>
<feature type="binding site" evidence="11">
    <location>
        <position position="675"/>
    </location>
    <ligand>
        <name>Zn(2+)</name>
        <dbReference type="ChEBI" id="CHEBI:29105"/>
    </ligand>
</feature>
<dbReference type="Gene3D" id="6.10.250.550">
    <property type="match status" value="1"/>
</dbReference>
<dbReference type="InterPro" id="IPR002318">
    <property type="entry name" value="Ala-tRNA-lgiase_IIc"/>
</dbReference>
<organism evidence="13 14">
    <name type="scientific">Oceanidesulfovibrio marinus</name>
    <dbReference type="NCBI Taxonomy" id="370038"/>
    <lineage>
        <taxon>Bacteria</taxon>
        <taxon>Pseudomonadati</taxon>
        <taxon>Thermodesulfobacteriota</taxon>
        <taxon>Desulfovibrionia</taxon>
        <taxon>Desulfovibrionales</taxon>
        <taxon>Desulfovibrionaceae</taxon>
        <taxon>Oceanidesulfovibrio</taxon>
    </lineage>
</organism>
<dbReference type="InterPro" id="IPR018164">
    <property type="entry name" value="Ala-tRNA-synth_IIc_N"/>
</dbReference>
<feature type="binding site" evidence="11">
    <location>
        <position position="573"/>
    </location>
    <ligand>
        <name>Zn(2+)</name>
        <dbReference type="ChEBI" id="CHEBI:29105"/>
    </ligand>
</feature>